<dbReference type="EMBL" id="CALLCH030000010">
    <property type="protein sequence ID" value="CAI4214188.1"/>
    <property type="molecule type" value="Genomic_DNA"/>
</dbReference>
<gene>
    <name evidence="1" type="ORF">PPNO1_LOCUS3922</name>
</gene>
<sequence length="71" mass="8098">MSHTIPNLYSTEYYAVTFSDGKVYDPRLDYGRLAPGYFEPTGRKPEPHNKNPLPYAVDYRAEGPAMTGYSY</sequence>
<reference evidence="1" key="1">
    <citation type="submission" date="2022-11" db="EMBL/GenBank/DDBJ databases">
        <authorList>
            <person name="Scott C."/>
            <person name="Bruce N."/>
        </authorList>
    </citation>
    <scope>NUCLEOTIDE SEQUENCE</scope>
</reference>
<accession>A0A9P1MAA3</accession>
<proteinExistence type="predicted"/>
<dbReference type="AlphaFoldDB" id="A0A9P1MAA3"/>
<evidence type="ECO:0000313" key="2">
    <source>
        <dbReference type="Proteomes" id="UP000838763"/>
    </source>
</evidence>
<evidence type="ECO:0000313" key="1">
    <source>
        <dbReference type="EMBL" id="CAI4214188.1"/>
    </source>
</evidence>
<keyword evidence="2" id="KW-1185">Reference proteome</keyword>
<comment type="caution">
    <text evidence="1">The sequence shown here is derived from an EMBL/GenBank/DDBJ whole genome shotgun (WGS) entry which is preliminary data.</text>
</comment>
<name>A0A9P1MAA3_9PEZI</name>
<protein>
    <submittedName>
        <fullName evidence="1">Uncharacterized protein</fullName>
    </submittedName>
</protein>
<dbReference type="Proteomes" id="UP000838763">
    <property type="component" value="Unassembled WGS sequence"/>
</dbReference>
<organism evidence="1 2">
    <name type="scientific">Parascedosporium putredinis</name>
    <dbReference type="NCBI Taxonomy" id="1442378"/>
    <lineage>
        <taxon>Eukaryota</taxon>
        <taxon>Fungi</taxon>
        <taxon>Dikarya</taxon>
        <taxon>Ascomycota</taxon>
        <taxon>Pezizomycotina</taxon>
        <taxon>Sordariomycetes</taxon>
        <taxon>Hypocreomycetidae</taxon>
        <taxon>Microascales</taxon>
        <taxon>Microascaceae</taxon>
        <taxon>Parascedosporium</taxon>
    </lineage>
</organism>